<reference evidence="2" key="1">
    <citation type="submission" date="2020-09" db="EMBL/GenBank/DDBJ databases">
        <title>Characterization of IncC plasmids in Enterobacterales of food-producing animals originating from China.</title>
        <authorList>
            <person name="Zhang Y."/>
            <person name="Lei C.-W."/>
        </authorList>
    </citation>
    <scope>NUCLEOTIDE SEQUENCE</scope>
    <source>
        <strain evidence="2">CC1</strain>
    </source>
</reference>
<dbReference type="RefSeq" id="WP_145981099.1">
    <property type="nucleotide sequence ID" value="NZ_CP099374.1"/>
</dbReference>
<dbReference type="Proteomes" id="UP000605024">
    <property type="component" value="Unassembled WGS sequence"/>
</dbReference>
<comment type="caution">
    <text evidence="2">The sequence shown here is derived from an EMBL/GenBank/DDBJ whole genome shotgun (WGS) entry which is preliminary data.</text>
</comment>
<sequence length="109" mass="12789">MLRTMDTVHFCEQIKVSARQPHHIMKWRERDHTNNLLTHSVGGSRNSGKRKTDKLQRQPQLSMSSSASHRLRILSSDQSHRKKLNIAITLKNILARHLNINRKYGHIEY</sequence>
<evidence type="ECO:0000313" key="2">
    <source>
        <dbReference type="EMBL" id="MBD3124780.1"/>
    </source>
</evidence>
<name>A0A8I0G9U8_CITBR</name>
<organism evidence="2 3">
    <name type="scientific">Citrobacter braakii</name>
    <dbReference type="NCBI Taxonomy" id="57706"/>
    <lineage>
        <taxon>Bacteria</taxon>
        <taxon>Pseudomonadati</taxon>
        <taxon>Pseudomonadota</taxon>
        <taxon>Gammaproteobacteria</taxon>
        <taxon>Enterobacterales</taxon>
        <taxon>Enterobacteriaceae</taxon>
        <taxon>Citrobacter</taxon>
        <taxon>Citrobacter freundii complex</taxon>
    </lineage>
</organism>
<proteinExistence type="predicted"/>
<feature type="compositionally biased region" description="Polar residues" evidence="1">
    <location>
        <begin position="34"/>
        <end position="46"/>
    </location>
</feature>
<accession>A0A8I0G9U8</accession>
<feature type="region of interest" description="Disordered" evidence="1">
    <location>
        <begin position="29"/>
        <end position="76"/>
    </location>
</feature>
<protein>
    <submittedName>
        <fullName evidence="2">Uncharacterized protein</fullName>
    </submittedName>
</protein>
<evidence type="ECO:0000256" key="1">
    <source>
        <dbReference type="SAM" id="MobiDB-lite"/>
    </source>
</evidence>
<gene>
    <name evidence="2" type="ORF">ID160_19090</name>
</gene>
<evidence type="ECO:0000313" key="3">
    <source>
        <dbReference type="Proteomes" id="UP000605024"/>
    </source>
</evidence>
<dbReference type="AlphaFoldDB" id="A0A8I0G9U8"/>
<dbReference type="EMBL" id="JACXSK010000014">
    <property type="protein sequence ID" value="MBD3124780.1"/>
    <property type="molecule type" value="Genomic_DNA"/>
</dbReference>
<feature type="compositionally biased region" description="Polar residues" evidence="1">
    <location>
        <begin position="57"/>
        <end position="68"/>
    </location>
</feature>